<dbReference type="InParanoid" id="A0A672K8K1"/>
<dbReference type="AlphaFoldDB" id="A0A672K8K1"/>
<dbReference type="Gene3D" id="2.60.40.10">
    <property type="entry name" value="Immunoglobulins"/>
    <property type="match status" value="1"/>
</dbReference>
<dbReference type="InterPro" id="IPR007110">
    <property type="entry name" value="Ig-like_dom"/>
</dbReference>
<dbReference type="SMART" id="SM00409">
    <property type="entry name" value="IG"/>
    <property type="match status" value="1"/>
</dbReference>
<dbReference type="Proteomes" id="UP000472262">
    <property type="component" value="Unassembled WGS sequence"/>
</dbReference>
<sequence>MNNILILVWTLTLFAQGLFVSLFFFLFFLSECRGQITVTQSASITAAQPGQEVRINCKTSSSCNIDVGIYSNYLAWYQQKPGEAPKLLIYYINSLQSGTPSRFSGSGSNSDFTLTISGVQTEDTGDYYCQMKFKNDSLKEFCVIKCAP</sequence>
<keyword evidence="4" id="KW-1185">Reference proteome</keyword>
<feature type="transmembrane region" description="Helical" evidence="1">
    <location>
        <begin position="6"/>
        <end position="29"/>
    </location>
</feature>
<name>A0A672K8K1_SINGR</name>
<dbReference type="InterPro" id="IPR036179">
    <property type="entry name" value="Ig-like_dom_sf"/>
</dbReference>
<organism evidence="3 4">
    <name type="scientific">Sinocyclocheilus grahami</name>
    <name type="common">Dianchi golden-line fish</name>
    <name type="synonym">Barbus grahami</name>
    <dbReference type="NCBI Taxonomy" id="75366"/>
    <lineage>
        <taxon>Eukaryota</taxon>
        <taxon>Metazoa</taxon>
        <taxon>Chordata</taxon>
        <taxon>Craniata</taxon>
        <taxon>Vertebrata</taxon>
        <taxon>Euteleostomi</taxon>
        <taxon>Actinopterygii</taxon>
        <taxon>Neopterygii</taxon>
        <taxon>Teleostei</taxon>
        <taxon>Ostariophysi</taxon>
        <taxon>Cypriniformes</taxon>
        <taxon>Cyprinidae</taxon>
        <taxon>Cyprininae</taxon>
        <taxon>Sinocyclocheilus</taxon>
    </lineage>
</organism>
<proteinExistence type="predicted"/>
<dbReference type="FunFam" id="2.60.40.10:FF:001495">
    <property type="entry name" value="Si:dkey-234i14.13"/>
    <property type="match status" value="1"/>
</dbReference>
<feature type="domain" description="Ig-like" evidence="2">
    <location>
        <begin position="34"/>
        <end position="139"/>
    </location>
</feature>
<dbReference type="SMART" id="SM00406">
    <property type="entry name" value="IGv"/>
    <property type="match status" value="1"/>
</dbReference>
<dbReference type="InterPro" id="IPR013106">
    <property type="entry name" value="Ig_V-set"/>
</dbReference>
<evidence type="ECO:0000256" key="1">
    <source>
        <dbReference type="SAM" id="Phobius"/>
    </source>
</evidence>
<dbReference type="OMA" id="IMWELAN"/>
<evidence type="ECO:0000259" key="2">
    <source>
        <dbReference type="PROSITE" id="PS50835"/>
    </source>
</evidence>
<keyword evidence="1" id="KW-0812">Transmembrane</keyword>
<evidence type="ECO:0000313" key="3">
    <source>
        <dbReference type="Ensembl" id="ENSSGRP00000005558.1"/>
    </source>
</evidence>
<dbReference type="SUPFAM" id="SSF48726">
    <property type="entry name" value="Immunoglobulin"/>
    <property type="match status" value="1"/>
</dbReference>
<reference evidence="3" key="1">
    <citation type="submission" date="2025-08" db="UniProtKB">
        <authorList>
            <consortium name="Ensembl"/>
        </authorList>
    </citation>
    <scope>IDENTIFICATION</scope>
</reference>
<dbReference type="InterPro" id="IPR050150">
    <property type="entry name" value="IgV_Light_Chain"/>
</dbReference>
<evidence type="ECO:0000313" key="4">
    <source>
        <dbReference type="Proteomes" id="UP000472262"/>
    </source>
</evidence>
<dbReference type="InterPro" id="IPR003599">
    <property type="entry name" value="Ig_sub"/>
</dbReference>
<dbReference type="InterPro" id="IPR013783">
    <property type="entry name" value="Ig-like_fold"/>
</dbReference>
<dbReference type="Ensembl" id="ENSSGRT00000006022.1">
    <property type="protein sequence ID" value="ENSSGRP00000005558.1"/>
    <property type="gene ID" value="ENSSGRG00000003622.1"/>
</dbReference>
<protein>
    <recommendedName>
        <fullName evidence="2">Ig-like domain-containing protein</fullName>
    </recommendedName>
</protein>
<dbReference type="Pfam" id="PF07686">
    <property type="entry name" value="V-set"/>
    <property type="match status" value="1"/>
</dbReference>
<keyword evidence="1" id="KW-1133">Transmembrane helix</keyword>
<dbReference type="PANTHER" id="PTHR23267">
    <property type="entry name" value="IMMUNOGLOBULIN LIGHT CHAIN"/>
    <property type="match status" value="1"/>
</dbReference>
<keyword evidence="1" id="KW-0472">Membrane</keyword>
<accession>A0A672K8K1</accession>
<reference evidence="3" key="2">
    <citation type="submission" date="2025-09" db="UniProtKB">
        <authorList>
            <consortium name="Ensembl"/>
        </authorList>
    </citation>
    <scope>IDENTIFICATION</scope>
</reference>
<dbReference type="PROSITE" id="PS50835">
    <property type="entry name" value="IG_LIKE"/>
    <property type="match status" value="1"/>
</dbReference>